<dbReference type="SUPFAM" id="SSF52129">
    <property type="entry name" value="Caspase-like"/>
    <property type="match status" value="1"/>
</dbReference>
<dbReference type="OrthoDB" id="414967at2"/>
<feature type="domain" description="Peptidase C14 caspase" evidence="2">
    <location>
        <begin position="15"/>
        <end position="219"/>
    </location>
</feature>
<evidence type="ECO:0000259" key="3">
    <source>
        <dbReference type="Pfam" id="PF20703"/>
    </source>
</evidence>
<gene>
    <name evidence="4" type="ORF">SAMN04488055_1066</name>
</gene>
<dbReference type="InterPro" id="IPR027417">
    <property type="entry name" value="P-loop_NTPase"/>
</dbReference>
<dbReference type="GO" id="GO:0006508">
    <property type="term" value="P:proteolysis"/>
    <property type="evidence" value="ECO:0007669"/>
    <property type="project" value="InterPro"/>
</dbReference>
<dbReference type="GO" id="GO:0004197">
    <property type="term" value="F:cysteine-type endopeptidase activity"/>
    <property type="evidence" value="ECO:0007669"/>
    <property type="project" value="InterPro"/>
</dbReference>
<sequence>MSLSQYFSASYFYGIAINEYDEAMIADLRTPLYDVRSISRQLERPHNGFQSNILEGNDTTATGIRNFLEGMVNTVNQKNNRLVFYFAGHGKTLENADGSAMGYIIPKEGRADDASTWISMDQLLETFYKIECRHVLIILDCCFAGSLEWAAFNTRHLNTGPKEIYRQHFQLYIQDKAWQVITSAAFDQTALDYGWRNRQETNNSPFASALVSALEGAADLLHNGLITASGLIVYLRDVVESLALDRNIKHRQTPRLFTLKNHDKGEFLFLNPNSKLSLRDAKEATRENNPFKGLEAYGEKDKDKFYGREKVISAILNIIKERQSNILIVTGVSGSGKTSVIKAGVKPALEKEGWTFLETIRPGEYPLEMLKKLLLPDSTIKTVIYVDQLEELVTQARNKEDAETFLNQLYEQYLQHENVFLIATLRSDFQHLINKGRLGKLWKDSLYNIPWMSREELKDTIMRPAIDMAFFYEPPQLVDTIIDDVLQYPGSLPMLSVLLSELYIKSMENNRGRLLEAEDYYNTIGGVSGALHSKLKALLGEHNENEQALKHILLRMVNIEGDIYSKKSVTAADLVFTDETLNSAIKEQIDVLREERIIYSLNDNGAWEPVHDAVVRWRYIKQWIEETGIARMAMQKELEDDIRVYLANGKSKNYLWDRNEQLGAMVKELDKENSLLNKKEKEYVRISEGIRTRKKRIAWMAALGAIAALVVVVIWISILNGRANDQRDRAEQSLKQYQIARFRENIQNGKIYQEADETDLATIEFKSAYEIYKLYPNDTALLAESRQSDFTGIIKTFNLDK</sequence>
<dbReference type="InterPro" id="IPR029030">
    <property type="entry name" value="Caspase-like_dom_sf"/>
</dbReference>
<evidence type="ECO:0000313" key="5">
    <source>
        <dbReference type="Proteomes" id="UP000185003"/>
    </source>
</evidence>
<reference evidence="5" key="1">
    <citation type="submission" date="2016-11" db="EMBL/GenBank/DDBJ databases">
        <authorList>
            <person name="Varghese N."/>
            <person name="Submissions S."/>
        </authorList>
    </citation>
    <scope>NUCLEOTIDE SEQUENCE [LARGE SCALE GENOMIC DNA]</scope>
    <source>
        <strain evidence="5">DSM 24787</strain>
    </source>
</reference>
<keyword evidence="1" id="KW-0812">Transmembrane</keyword>
<dbReference type="Gene3D" id="3.40.50.1460">
    <property type="match status" value="1"/>
</dbReference>
<dbReference type="Proteomes" id="UP000185003">
    <property type="component" value="Unassembled WGS sequence"/>
</dbReference>
<proteinExistence type="predicted"/>
<protein>
    <submittedName>
        <fullName evidence="4">AAA ATPase domain-containing protein</fullName>
    </submittedName>
</protein>
<evidence type="ECO:0000256" key="1">
    <source>
        <dbReference type="SAM" id="Phobius"/>
    </source>
</evidence>
<evidence type="ECO:0000313" key="4">
    <source>
        <dbReference type="EMBL" id="SIN74071.1"/>
    </source>
</evidence>
<feature type="transmembrane region" description="Helical" evidence="1">
    <location>
        <begin position="697"/>
        <end position="719"/>
    </location>
</feature>
<feature type="domain" description="Novel STAND NTPase 1" evidence="3">
    <location>
        <begin position="290"/>
        <end position="652"/>
    </location>
</feature>
<dbReference type="RefSeq" id="WP_084185413.1">
    <property type="nucleotide sequence ID" value="NZ_FSRA01000001.1"/>
</dbReference>
<dbReference type="STRING" id="536979.SAMN04488055_1066"/>
<keyword evidence="1" id="KW-0472">Membrane</keyword>
<evidence type="ECO:0000259" key="2">
    <source>
        <dbReference type="Pfam" id="PF00656"/>
    </source>
</evidence>
<dbReference type="EMBL" id="FSRA01000001">
    <property type="protein sequence ID" value="SIN74071.1"/>
    <property type="molecule type" value="Genomic_DNA"/>
</dbReference>
<name>A0A1N6DTI3_9BACT</name>
<organism evidence="4 5">
    <name type="scientific">Chitinophaga niabensis</name>
    <dbReference type="NCBI Taxonomy" id="536979"/>
    <lineage>
        <taxon>Bacteria</taxon>
        <taxon>Pseudomonadati</taxon>
        <taxon>Bacteroidota</taxon>
        <taxon>Chitinophagia</taxon>
        <taxon>Chitinophagales</taxon>
        <taxon>Chitinophagaceae</taxon>
        <taxon>Chitinophaga</taxon>
    </lineage>
</organism>
<dbReference type="SUPFAM" id="SSF52540">
    <property type="entry name" value="P-loop containing nucleoside triphosphate hydrolases"/>
    <property type="match status" value="1"/>
</dbReference>
<dbReference type="Pfam" id="PF20703">
    <property type="entry name" value="nSTAND1"/>
    <property type="match status" value="1"/>
</dbReference>
<dbReference type="InterPro" id="IPR049052">
    <property type="entry name" value="nSTAND1"/>
</dbReference>
<keyword evidence="1" id="KW-1133">Transmembrane helix</keyword>
<dbReference type="AlphaFoldDB" id="A0A1N6DTI3"/>
<keyword evidence="5" id="KW-1185">Reference proteome</keyword>
<dbReference type="Gene3D" id="3.40.50.300">
    <property type="entry name" value="P-loop containing nucleotide triphosphate hydrolases"/>
    <property type="match status" value="1"/>
</dbReference>
<dbReference type="Pfam" id="PF00656">
    <property type="entry name" value="Peptidase_C14"/>
    <property type="match status" value="1"/>
</dbReference>
<accession>A0A1N6DTI3</accession>
<dbReference type="InterPro" id="IPR011600">
    <property type="entry name" value="Pept_C14_caspase"/>
</dbReference>